<dbReference type="RefSeq" id="WP_074923411.1">
    <property type="nucleotide sequence ID" value="NZ_CP141274.1"/>
</dbReference>
<comment type="function">
    <text evidence="5 6">Structural component of flagellum, the bacterial motility apparatus. Part of the rod structure of flagellar basal body.</text>
</comment>
<dbReference type="AlphaFoldDB" id="A0A1H3T5N0"/>
<dbReference type="PANTHER" id="PTHR30435:SF12">
    <property type="entry name" value="FLAGELLAR BASAL BODY ROD PROTEIN FLGB"/>
    <property type="match status" value="1"/>
</dbReference>
<dbReference type="GO" id="GO:0030694">
    <property type="term" value="C:bacterial-type flagellum basal body, rod"/>
    <property type="evidence" value="ECO:0007669"/>
    <property type="project" value="InterPro"/>
</dbReference>
<proteinExistence type="inferred from homology"/>
<dbReference type="PROSITE" id="PS00588">
    <property type="entry name" value="FLAGELLA_BB_ROD"/>
    <property type="match status" value="1"/>
</dbReference>
<evidence type="ECO:0000313" key="8">
    <source>
        <dbReference type="EMBL" id="SDZ45188.1"/>
    </source>
</evidence>
<evidence type="ECO:0000256" key="3">
    <source>
        <dbReference type="ARBA" id="ARBA00014376"/>
    </source>
</evidence>
<name>A0A1H3T5N0_9BURK</name>
<gene>
    <name evidence="8" type="ORF">SAMN05421547_12552</name>
</gene>
<keyword evidence="8" id="KW-0969">Cilium</keyword>
<evidence type="ECO:0000256" key="5">
    <source>
        <dbReference type="ARBA" id="ARBA00024934"/>
    </source>
</evidence>
<accession>A0A1H3T5N0</accession>
<reference evidence="8 9" key="1">
    <citation type="submission" date="2016-10" db="EMBL/GenBank/DDBJ databases">
        <authorList>
            <person name="de Groot N.N."/>
        </authorList>
    </citation>
    <scope>NUCLEOTIDE SEQUENCE [LARGE SCALE GENOMIC DNA]</scope>
    <source>
        <strain evidence="8 9">LMG 24775</strain>
    </source>
</reference>
<dbReference type="GeneID" id="94693320"/>
<dbReference type="InterPro" id="IPR001444">
    <property type="entry name" value="Flag_bb_rod_N"/>
</dbReference>
<evidence type="ECO:0000256" key="4">
    <source>
        <dbReference type="ARBA" id="ARBA00023143"/>
    </source>
</evidence>
<evidence type="ECO:0000256" key="2">
    <source>
        <dbReference type="ARBA" id="ARBA00009677"/>
    </source>
</evidence>
<dbReference type="InterPro" id="IPR006300">
    <property type="entry name" value="FlgB"/>
</dbReference>
<evidence type="ECO:0000256" key="6">
    <source>
        <dbReference type="PIRNR" id="PIRNR002889"/>
    </source>
</evidence>
<organism evidence="8 9">
    <name type="scientific">Delftia lacustris</name>
    <dbReference type="NCBI Taxonomy" id="558537"/>
    <lineage>
        <taxon>Bacteria</taxon>
        <taxon>Pseudomonadati</taxon>
        <taxon>Pseudomonadota</taxon>
        <taxon>Betaproteobacteria</taxon>
        <taxon>Burkholderiales</taxon>
        <taxon>Comamonadaceae</taxon>
        <taxon>Delftia</taxon>
    </lineage>
</organism>
<dbReference type="InterPro" id="IPR019776">
    <property type="entry name" value="Flagellar_basal_body_rod_CS"/>
</dbReference>
<sequence>MSEMRFEDVALKARIQRLAVLASNIANADTPGYQAKDVDFKSALERSALEMMPLKETSASHISSEKFRTGNEFDLVYRTVDQPSLDGNTVDLDKERAVFVDNSIRTELAMRQAIDEYVEIGQLLSDMK</sequence>
<dbReference type="Proteomes" id="UP000183417">
    <property type="component" value="Unassembled WGS sequence"/>
</dbReference>
<evidence type="ECO:0000256" key="1">
    <source>
        <dbReference type="ARBA" id="ARBA00004117"/>
    </source>
</evidence>
<feature type="domain" description="Flagellar basal body rod protein N-terminal" evidence="7">
    <location>
        <begin position="10"/>
        <end position="34"/>
    </location>
</feature>
<comment type="similarity">
    <text evidence="2 6">Belongs to the flagella basal body rod proteins family.</text>
</comment>
<dbReference type="PIRSF" id="PIRSF002889">
    <property type="entry name" value="Rod_FlgB"/>
    <property type="match status" value="1"/>
</dbReference>
<dbReference type="PANTHER" id="PTHR30435">
    <property type="entry name" value="FLAGELLAR PROTEIN"/>
    <property type="match status" value="1"/>
</dbReference>
<keyword evidence="8" id="KW-0282">Flagellum</keyword>
<evidence type="ECO:0000313" key="9">
    <source>
        <dbReference type="Proteomes" id="UP000183417"/>
    </source>
</evidence>
<dbReference type="GO" id="GO:0071973">
    <property type="term" value="P:bacterial-type flagellum-dependent cell motility"/>
    <property type="evidence" value="ECO:0007669"/>
    <property type="project" value="InterPro"/>
</dbReference>
<protein>
    <recommendedName>
        <fullName evidence="3 6">Flagellar basal body rod protein FlgB</fullName>
    </recommendedName>
</protein>
<comment type="subunit">
    <text evidence="6">The basal body constitutes a major portion of the flagellar organelle and consists of a number of rings mounted on a central rod.</text>
</comment>
<keyword evidence="8" id="KW-0966">Cell projection</keyword>
<dbReference type="NCBIfam" id="TIGR01396">
    <property type="entry name" value="FlgB"/>
    <property type="match status" value="1"/>
</dbReference>
<dbReference type="Pfam" id="PF00460">
    <property type="entry name" value="Flg_bb_rod"/>
    <property type="match status" value="1"/>
</dbReference>
<dbReference type="EMBL" id="FNPE01000025">
    <property type="protein sequence ID" value="SDZ45188.1"/>
    <property type="molecule type" value="Genomic_DNA"/>
</dbReference>
<comment type="subcellular location">
    <subcellularLocation>
        <location evidence="1 6">Bacterial flagellum basal body</location>
    </subcellularLocation>
</comment>
<keyword evidence="4 6" id="KW-0975">Bacterial flagellum</keyword>
<evidence type="ECO:0000259" key="7">
    <source>
        <dbReference type="Pfam" id="PF00460"/>
    </source>
</evidence>